<evidence type="ECO:0000259" key="4">
    <source>
        <dbReference type="Pfam" id="PF25994"/>
    </source>
</evidence>
<dbReference type="Pfam" id="PF25994">
    <property type="entry name" value="HH_AprE"/>
    <property type="match status" value="1"/>
</dbReference>
<reference evidence="5 6" key="1">
    <citation type="submission" date="2016-03" db="EMBL/GenBank/DDBJ databases">
        <title>Microsymbionts genomes from the relict species Vavilovia formosa (Stev.) Fed.</title>
        <authorList>
            <person name="Kopat V."/>
            <person name="Chirak E."/>
            <person name="Kimeklis A."/>
            <person name="Andronov E."/>
        </authorList>
    </citation>
    <scope>NUCLEOTIDE SEQUENCE [LARGE SCALE GENOMIC DNA]</scope>
    <source>
        <strain evidence="5 6">Vaf07</strain>
    </source>
</reference>
<proteinExistence type="predicted"/>
<feature type="domain" description="AprE-like long alpha-helical hairpin" evidence="4">
    <location>
        <begin position="175"/>
        <end position="361"/>
    </location>
</feature>
<protein>
    <recommendedName>
        <fullName evidence="7">Sugar ABC transporter substrate-binding protein</fullName>
    </recommendedName>
</protein>
<feature type="coiled-coil region" evidence="2">
    <location>
        <begin position="313"/>
        <end position="362"/>
    </location>
</feature>
<dbReference type="Gene3D" id="3.10.560.10">
    <property type="entry name" value="Outer membrane lipoprotein wza domain like"/>
    <property type="match status" value="1"/>
</dbReference>
<gene>
    <name evidence="5" type="ORF">A4A58_16925</name>
</gene>
<organism evidence="5 6">
    <name type="scientific">Tardiphaga robiniae</name>
    <dbReference type="NCBI Taxonomy" id="943830"/>
    <lineage>
        <taxon>Bacteria</taxon>
        <taxon>Pseudomonadati</taxon>
        <taxon>Pseudomonadota</taxon>
        <taxon>Alphaproteobacteria</taxon>
        <taxon>Hyphomicrobiales</taxon>
        <taxon>Nitrobacteraceae</taxon>
        <taxon>Tardiphaga</taxon>
    </lineage>
</organism>
<keyword evidence="2" id="KW-0175">Coiled coil</keyword>
<evidence type="ECO:0000256" key="1">
    <source>
        <dbReference type="ARBA" id="ARBA00022729"/>
    </source>
</evidence>
<dbReference type="STRING" id="943830.A4A58_16925"/>
<sequence length="424" mass="46345">MKGNRRSKTFSYVPISVWAGIIVLAGSDGCLGAQYSLAPGDTVEVSVGGAPEQRNRAQIQIDGTIALPGVGTVPVAGLTPSELQTRMETLLQSRILRQRSPDGREQALVIKPGDVITSVVEYRPIYVTGDVLTPGQLVYRASMTVRQAVAVAGGFSLLRSRGQIGAIDPADLLRDYQSLSTEYIKEYIHVIRTNAELQGNDSFDQKIPSEVSLPASVIESIMQSEAASLKTAQIDYRKERSFLEDAVRQSDAQLVTLRKQQDGEEKGVQADEDELDRVAKLFGAGSLPSPRVTESRRALLLSSTRRLQTTVEVMRLQRQRDEFLRQIERVANQRTINLLRELKDSTVRMADLRVKLQALSQKLQPVGGVGALPVGTSDLRAEVTIARKVGQQWNRIVASVDFDVEPGDVVEVSLRPSGVASASN</sequence>
<dbReference type="PANTHER" id="PTHR33619:SF3">
    <property type="entry name" value="POLYSACCHARIDE EXPORT PROTEIN GFCE-RELATED"/>
    <property type="match status" value="1"/>
</dbReference>
<dbReference type="RefSeq" id="WP_068737784.1">
    <property type="nucleotide sequence ID" value="NZ_LVYV01000054.1"/>
</dbReference>
<dbReference type="Pfam" id="PF02563">
    <property type="entry name" value="Poly_export"/>
    <property type="match status" value="1"/>
</dbReference>
<evidence type="ECO:0000313" key="6">
    <source>
        <dbReference type="Proteomes" id="UP000076574"/>
    </source>
</evidence>
<evidence type="ECO:0008006" key="7">
    <source>
        <dbReference type="Google" id="ProtNLM"/>
    </source>
</evidence>
<dbReference type="InterPro" id="IPR003715">
    <property type="entry name" value="Poly_export_N"/>
</dbReference>
<dbReference type="OrthoDB" id="9798876at2"/>
<keyword evidence="1" id="KW-0732">Signal</keyword>
<evidence type="ECO:0000259" key="3">
    <source>
        <dbReference type="Pfam" id="PF02563"/>
    </source>
</evidence>
<comment type="caution">
    <text evidence="5">The sequence shown here is derived from an EMBL/GenBank/DDBJ whole genome shotgun (WGS) entry which is preliminary data.</text>
</comment>
<dbReference type="AlphaFoldDB" id="A0A163XHB3"/>
<dbReference type="Gene3D" id="3.30.1950.10">
    <property type="entry name" value="wza like domain"/>
    <property type="match status" value="1"/>
</dbReference>
<feature type="domain" description="Polysaccharide export protein N-terminal" evidence="3">
    <location>
        <begin position="33"/>
        <end position="97"/>
    </location>
</feature>
<dbReference type="GO" id="GO:0015159">
    <property type="term" value="F:polysaccharide transmembrane transporter activity"/>
    <property type="evidence" value="ECO:0007669"/>
    <property type="project" value="InterPro"/>
</dbReference>
<name>A0A163XHB3_9BRAD</name>
<dbReference type="PANTHER" id="PTHR33619">
    <property type="entry name" value="POLYSACCHARIDE EXPORT PROTEIN GFCE-RELATED"/>
    <property type="match status" value="1"/>
</dbReference>
<keyword evidence="6" id="KW-1185">Reference proteome</keyword>
<dbReference type="InterPro" id="IPR049712">
    <property type="entry name" value="Poly_export"/>
</dbReference>
<dbReference type="EMBL" id="LVYV01000054">
    <property type="protein sequence ID" value="KZD20915.1"/>
    <property type="molecule type" value="Genomic_DNA"/>
</dbReference>
<accession>A0A163XHB3</accession>
<dbReference type="InterPro" id="IPR058781">
    <property type="entry name" value="HH_AprE-like"/>
</dbReference>
<dbReference type="Proteomes" id="UP000076574">
    <property type="component" value="Unassembled WGS sequence"/>
</dbReference>
<evidence type="ECO:0000313" key="5">
    <source>
        <dbReference type="EMBL" id="KZD20915.1"/>
    </source>
</evidence>
<evidence type="ECO:0000256" key="2">
    <source>
        <dbReference type="SAM" id="Coils"/>
    </source>
</evidence>